<feature type="transmembrane region" description="Helical" evidence="1">
    <location>
        <begin position="82"/>
        <end position="103"/>
    </location>
</feature>
<keyword evidence="1" id="KW-0812">Transmembrane</keyword>
<evidence type="ECO:0000259" key="2">
    <source>
        <dbReference type="Pfam" id="PF02517"/>
    </source>
</evidence>
<keyword evidence="1" id="KW-1133">Transmembrane helix</keyword>
<evidence type="ECO:0000256" key="1">
    <source>
        <dbReference type="SAM" id="Phobius"/>
    </source>
</evidence>
<feature type="transmembrane region" description="Helical" evidence="1">
    <location>
        <begin position="124"/>
        <end position="142"/>
    </location>
</feature>
<feature type="transmembrane region" description="Helical" evidence="1">
    <location>
        <begin position="216"/>
        <end position="237"/>
    </location>
</feature>
<feature type="domain" description="CAAX prenyl protease 2/Lysostaphin resistance protein A-like" evidence="2">
    <location>
        <begin position="168"/>
        <end position="255"/>
    </location>
</feature>
<keyword evidence="1" id="KW-0472">Membrane</keyword>
<sequence>MDVPVSALRVEEIGRLAGLAGAALWLLWLITTRPRPDGTETWWRRVVPLVGALTVIAADEAGEFTANNSSTQMAGHLAELVIWVWLCVEIAARWGLSFPFVILSRPTQLFRRRSKVERAARAKGEMVFFAYAAAVCAAVLLVDVLKRLPGPVLEGDQATAAGVPDLGPLLVHGIWSAFVEELLATAVVVAVLTAARRPLWEGLVVAALMRTLPHAYLGLWPMFAMLPLGIAAGWLYHRYRRVIPLILAHATFNTFNALFGVPLLPVLALMLTAAIWAWWETRADDKAHV</sequence>
<protein>
    <submittedName>
        <fullName evidence="3">Putative CAAX amino terminal protease family protein</fullName>
    </submittedName>
</protein>
<proteinExistence type="predicted"/>
<accession>V9Z4S9</accession>
<evidence type="ECO:0000313" key="3">
    <source>
        <dbReference type="EMBL" id="AHE39138.1"/>
    </source>
</evidence>
<feature type="transmembrane region" description="Helical" evidence="1">
    <location>
        <begin position="174"/>
        <end position="195"/>
    </location>
</feature>
<dbReference type="GO" id="GO:0080120">
    <property type="term" value="P:CAAX-box protein maturation"/>
    <property type="evidence" value="ECO:0007669"/>
    <property type="project" value="UniProtKB-ARBA"/>
</dbReference>
<geneLocation type="plasmid" evidence="3">
    <name>pFRL3</name>
</geneLocation>
<reference evidence="3" key="1">
    <citation type="submission" date="2013-09" db="EMBL/GenBank/DDBJ databases">
        <title>Complete nucleotide sequence of Streptomyces linear plasmid pFRL3.</title>
        <authorList>
            <person name="Chen Z."/>
            <person name="Fang P."/>
            <person name="Qin Z."/>
        </authorList>
    </citation>
    <scope>NUCLEOTIDE SEQUENCE</scope>
    <source>
        <plasmid evidence="3">pFRL3</plasmid>
    </source>
</reference>
<feature type="transmembrane region" description="Helical" evidence="1">
    <location>
        <begin position="13"/>
        <end position="30"/>
    </location>
</feature>
<keyword evidence="3" id="KW-0645">Protease</keyword>
<dbReference type="GO" id="GO:0006508">
    <property type="term" value="P:proteolysis"/>
    <property type="evidence" value="ECO:0007669"/>
    <property type="project" value="UniProtKB-KW"/>
</dbReference>
<dbReference type="AlphaFoldDB" id="V9Z4S9"/>
<dbReference type="RefSeq" id="WP_024126519.1">
    <property type="nucleotide sequence ID" value="NC_023283.1"/>
</dbReference>
<name>V9Z4S9_9ACTN</name>
<gene>
    <name evidence="3" type="ORF">pFRL3_361c</name>
</gene>
<dbReference type="Pfam" id="PF02517">
    <property type="entry name" value="Rce1-like"/>
    <property type="match status" value="1"/>
</dbReference>
<feature type="transmembrane region" description="Helical" evidence="1">
    <location>
        <begin position="257"/>
        <end position="279"/>
    </location>
</feature>
<dbReference type="InterPro" id="IPR003675">
    <property type="entry name" value="Rce1/LyrA-like_dom"/>
</dbReference>
<keyword evidence="3" id="KW-0614">Plasmid</keyword>
<dbReference type="EMBL" id="KF602048">
    <property type="protein sequence ID" value="AHE39138.1"/>
    <property type="molecule type" value="Genomic_DNA"/>
</dbReference>
<dbReference type="GO" id="GO:0004175">
    <property type="term" value="F:endopeptidase activity"/>
    <property type="evidence" value="ECO:0007669"/>
    <property type="project" value="UniProtKB-ARBA"/>
</dbReference>
<keyword evidence="3" id="KW-0378">Hydrolase</keyword>
<organism evidence="3">
    <name type="scientific">Streptomyces sp. FR1</name>
    <dbReference type="NCBI Taxonomy" id="349971"/>
    <lineage>
        <taxon>Bacteria</taxon>
        <taxon>Bacillati</taxon>
        <taxon>Actinomycetota</taxon>
        <taxon>Actinomycetes</taxon>
        <taxon>Kitasatosporales</taxon>
        <taxon>Streptomycetaceae</taxon>
        <taxon>Streptomyces</taxon>
    </lineage>
</organism>